<keyword evidence="2" id="KW-0418">Kinase</keyword>
<evidence type="ECO:0000259" key="1">
    <source>
        <dbReference type="Pfam" id="PF01636"/>
    </source>
</evidence>
<organism evidence="2">
    <name type="scientific">Petromyces alliaceus</name>
    <name type="common">Aspergillus alliaceus</name>
    <dbReference type="NCBI Taxonomy" id="209559"/>
    <lineage>
        <taxon>Eukaryota</taxon>
        <taxon>Fungi</taxon>
        <taxon>Dikarya</taxon>
        <taxon>Ascomycota</taxon>
        <taxon>Pezizomycotina</taxon>
        <taxon>Eurotiomycetes</taxon>
        <taxon>Eurotiomycetidae</taxon>
        <taxon>Eurotiales</taxon>
        <taxon>Aspergillaceae</taxon>
        <taxon>Aspergillus</taxon>
        <taxon>Aspergillus subgen. Circumdati</taxon>
    </lineage>
</organism>
<dbReference type="PANTHER" id="PTHR21310:SF15">
    <property type="entry name" value="AMINOGLYCOSIDE PHOSPHOTRANSFERASE DOMAIN-CONTAINING PROTEIN"/>
    <property type="match status" value="1"/>
</dbReference>
<accession>A0A5N7BSI5</accession>
<dbReference type="InterPro" id="IPR051678">
    <property type="entry name" value="AGP_Transferase"/>
</dbReference>
<dbReference type="OrthoDB" id="2906425at2759"/>
<dbReference type="GO" id="GO:0016301">
    <property type="term" value="F:kinase activity"/>
    <property type="evidence" value="ECO:0007669"/>
    <property type="project" value="UniProtKB-KW"/>
</dbReference>
<gene>
    <name evidence="2" type="ORF">BDV23DRAFT_191572</name>
</gene>
<dbReference type="InterPro" id="IPR002575">
    <property type="entry name" value="Aminoglycoside_PTrfase"/>
</dbReference>
<dbReference type="SUPFAM" id="SSF56112">
    <property type="entry name" value="Protein kinase-like (PK-like)"/>
    <property type="match status" value="1"/>
</dbReference>
<keyword evidence="2" id="KW-0808">Transferase</keyword>
<dbReference type="Pfam" id="PF01636">
    <property type="entry name" value="APH"/>
    <property type="match status" value="1"/>
</dbReference>
<dbReference type="EMBL" id="ML735365">
    <property type="protein sequence ID" value="KAE8384558.1"/>
    <property type="molecule type" value="Genomic_DNA"/>
</dbReference>
<sequence length="243" mass="27862">MRDRHSFQSDLGSAGRVWGLRHRLIKGPCKKVELEAMQYVAKRTTVPVPKVFTVYPYHDARIYIEMEYIRGIDLETAWLDGHLEIAGYVNQLRSLEPPHKGFVGSASGEGGLDGRVGYSPFSPFPGHEGFHTIFSKNIPIEDCAQVFGQEVTDSHTRYYRSCFSHADLAPRNIIIENGKIAALIDWEYGGWYLEYWEYTKAHYVPVGMSDWYEGLKSAITRYDDELRAEQNPWTQCELPGMLF</sequence>
<dbReference type="Proteomes" id="UP000326877">
    <property type="component" value="Unassembled WGS sequence"/>
</dbReference>
<dbReference type="Gene3D" id="3.90.1200.10">
    <property type="match status" value="1"/>
</dbReference>
<feature type="domain" description="Aminoglycoside phosphotransferase" evidence="1">
    <location>
        <begin position="33"/>
        <end position="202"/>
    </location>
</feature>
<dbReference type="AlphaFoldDB" id="A0A5N7BSI5"/>
<evidence type="ECO:0000313" key="2">
    <source>
        <dbReference type="EMBL" id="KAE8384558.1"/>
    </source>
</evidence>
<dbReference type="InterPro" id="IPR011009">
    <property type="entry name" value="Kinase-like_dom_sf"/>
</dbReference>
<proteinExistence type="predicted"/>
<name>A0A5N7BSI5_PETAA</name>
<protein>
    <submittedName>
        <fullName evidence="2">Kinase-like domain-containing protein</fullName>
    </submittedName>
</protein>
<dbReference type="PANTHER" id="PTHR21310">
    <property type="entry name" value="AMINOGLYCOSIDE PHOSPHOTRANSFERASE-RELATED-RELATED"/>
    <property type="match status" value="1"/>
</dbReference>
<reference evidence="2" key="1">
    <citation type="submission" date="2019-04" db="EMBL/GenBank/DDBJ databases">
        <title>Friends and foes A comparative genomics studyof 23 Aspergillus species from section Flavi.</title>
        <authorList>
            <consortium name="DOE Joint Genome Institute"/>
            <person name="Kjaerbolling I."/>
            <person name="Vesth T."/>
            <person name="Frisvad J.C."/>
            <person name="Nybo J.L."/>
            <person name="Theobald S."/>
            <person name="Kildgaard S."/>
            <person name="Isbrandt T."/>
            <person name="Kuo A."/>
            <person name="Sato A."/>
            <person name="Lyhne E.K."/>
            <person name="Kogle M.E."/>
            <person name="Wiebenga A."/>
            <person name="Kun R.S."/>
            <person name="Lubbers R.J."/>
            <person name="Makela M.R."/>
            <person name="Barry K."/>
            <person name="Chovatia M."/>
            <person name="Clum A."/>
            <person name="Daum C."/>
            <person name="Haridas S."/>
            <person name="He G."/>
            <person name="LaButti K."/>
            <person name="Lipzen A."/>
            <person name="Mondo S."/>
            <person name="Riley R."/>
            <person name="Salamov A."/>
            <person name="Simmons B.A."/>
            <person name="Magnuson J.K."/>
            <person name="Henrissat B."/>
            <person name="Mortensen U.H."/>
            <person name="Larsen T.O."/>
            <person name="Devries R.P."/>
            <person name="Grigoriev I.V."/>
            <person name="Machida M."/>
            <person name="Baker S.E."/>
            <person name="Andersen M.R."/>
        </authorList>
    </citation>
    <scope>NUCLEOTIDE SEQUENCE [LARGE SCALE GENOMIC DNA]</scope>
    <source>
        <strain evidence="2">IBT 14317</strain>
    </source>
</reference>